<comment type="caution">
    <text evidence="1">The sequence shown here is derived from an EMBL/GenBank/DDBJ whole genome shotgun (WGS) entry which is preliminary data.</text>
</comment>
<evidence type="ECO:0000313" key="1">
    <source>
        <dbReference type="EMBL" id="KAI3791118.1"/>
    </source>
</evidence>
<reference evidence="2" key="1">
    <citation type="journal article" date="2022" name="Mol. Ecol. Resour.">
        <title>The genomes of chicory, endive, great burdock and yacon provide insights into Asteraceae palaeo-polyploidization history and plant inulin production.</title>
        <authorList>
            <person name="Fan W."/>
            <person name="Wang S."/>
            <person name="Wang H."/>
            <person name="Wang A."/>
            <person name="Jiang F."/>
            <person name="Liu H."/>
            <person name="Zhao H."/>
            <person name="Xu D."/>
            <person name="Zhang Y."/>
        </authorList>
    </citation>
    <scope>NUCLEOTIDE SEQUENCE [LARGE SCALE GENOMIC DNA]</scope>
    <source>
        <strain evidence="2">cv. Punajuju</strain>
    </source>
</reference>
<name>A0ACB9H724_CICIN</name>
<organism evidence="1 2">
    <name type="scientific">Cichorium intybus</name>
    <name type="common">Chicory</name>
    <dbReference type="NCBI Taxonomy" id="13427"/>
    <lineage>
        <taxon>Eukaryota</taxon>
        <taxon>Viridiplantae</taxon>
        <taxon>Streptophyta</taxon>
        <taxon>Embryophyta</taxon>
        <taxon>Tracheophyta</taxon>
        <taxon>Spermatophyta</taxon>
        <taxon>Magnoliopsida</taxon>
        <taxon>eudicotyledons</taxon>
        <taxon>Gunneridae</taxon>
        <taxon>Pentapetalae</taxon>
        <taxon>asterids</taxon>
        <taxon>campanulids</taxon>
        <taxon>Asterales</taxon>
        <taxon>Asteraceae</taxon>
        <taxon>Cichorioideae</taxon>
        <taxon>Cichorieae</taxon>
        <taxon>Cichoriinae</taxon>
        <taxon>Cichorium</taxon>
    </lineage>
</organism>
<proteinExistence type="predicted"/>
<dbReference type="EMBL" id="CM042009">
    <property type="protein sequence ID" value="KAI3791118.1"/>
    <property type="molecule type" value="Genomic_DNA"/>
</dbReference>
<protein>
    <submittedName>
        <fullName evidence="1">Uncharacterized protein</fullName>
    </submittedName>
</protein>
<accession>A0ACB9H724</accession>
<reference evidence="1 2" key="2">
    <citation type="journal article" date="2022" name="Mol. Ecol. Resour.">
        <title>The genomes of chicory, endive, great burdock and yacon provide insights into Asteraceae paleo-polyploidization history and plant inulin production.</title>
        <authorList>
            <person name="Fan W."/>
            <person name="Wang S."/>
            <person name="Wang H."/>
            <person name="Wang A."/>
            <person name="Jiang F."/>
            <person name="Liu H."/>
            <person name="Zhao H."/>
            <person name="Xu D."/>
            <person name="Zhang Y."/>
        </authorList>
    </citation>
    <scope>NUCLEOTIDE SEQUENCE [LARGE SCALE GENOMIC DNA]</scope>
    <source>
        <strain evidence="2">cv. Punajuju</strain>
        <tissue evidence="1">Leaves</tissue>
    </source>
</reference>
<keyword evidence="2" id="KW-1185">Reference proteome</keyword>
<sequence>MDASKEVTTVWPDPKSKVRKEEGKWCEKCRRKHSGSFPTDAPPSGCYNCGKQGNIAREFWAERKCYECAATDHIRLNYPQIKSGAPQDKPRAEQGGKKKETNGRGGPVAS</sequence>
<gene>
    <name evidence="1" type="ORF">L2E82_04734</name>
</gene>
<dbReference type="Proteomes" id="UP001055811">
    <property type="component" value="Linkage Group LG01"/>
</dbReference>
<evidence type="ECO:0000313" key="2">
    <source>
        <dbReference type="Proteomes" id="UP001055811"/>
    </source>
</evidence>